<dbReference type="InterPro" id="IPR001128">
    <property type="entry name" value="Cyt_P450"/>
</dbReference>
<keyword evidence="4 5" id="KW-0503">Monooxygenase</keyword>
<dbReference type="InterPro" id="IPR036396">
    <property type="entry name" value="Cyt_P450_sf"/>
</dbReference>
<dbReference type="Pfam" id="PF00067">
    <property type="entry name" value="p450"/>
    <property type="match status" value="2"/>
</dbReference>
<dbReference type="SUPFAM" id="SSF48264">
    <property type="entry name" value="Cytochrome P450"/>
    <property type="match status" value="1"/>
</dbReference>
<dbReference type="PROSITE" id="PS00086">
    <property type="entry name" value="CYTOCHROME_P450"/>
    <property type="match status" value="1"/>
</dbReference>
<dbReference type="GO" id="GO:0006805">
    <property type="term" value="P:xenobiotic metabolic process"/>
    <property type="evidence" value="ECO:0007669"/>
    <property type="project" value="TreeGrafter"/>
</dbReference>
<dbReference type="PANTHER" id="PTHR24300:SF122">
    <property type="entry name" value="CYTOCHROME P450 FAMILY"/>
    <property type="match status" value="1"/>
</dbReference>
<dbReference type="STRING" id="1611254.A0A2G5TAR1"/>
<accession>A0A2G5TAR1</accession>
<keyword evidence="3 5" id="KW-0408">Iron</keyword>
<keyword evidence="5" id="KW-0349">Heme</keyword>
<evidence type="ECO:0000313" key="7">
    <source>
        <dbReference type="Proteomes" id="UP000230233"/>
    </source>
</evidence>
<comment type="caution">
    <text evidence="6">The sequence shown here is derived from an EMBL/GenBank/DDBJ whole genome shotgun (WGS) entry which is preliminary data.</text>
</comment>
<evidence type="ECO:0000256" key="3">
    <source>
        <dbReference type="ARBA" id="ARBA00023004"/>
    </source>
</evidence>
<organism evidence="6 7">
    <name type="scientific">Caenorhabditis nigoni</name>
    <dbReference type="NCBI Taxonomy" id="1611254"/>
    <lineage>
        <taxon>Eukaryota</taxon>
        <taxon>Metazoa</taxon>
        <taxon>Ecdysozoa</taxon>
        <taxon>Nematoda</taxon>
        <taxon>Chromadorea</taxon>
        <taxon>Rhabditida</taxon>
        <taxon>Rhabditina</taxon>
        <taxon>Rhabditomorpha</taxon>
        <taxon>Rhabditoidea</taxon>
        <taxon>Rhabditidae</taxon>
        <taxon>Peloderinae</taxon>
        <taxon>Caenorhabditis</taxon>
    </lineage>
</organism>
<comment type="similarity">
    <text evidence="1 5">Belongs to the cytochrome P450 family.</text>
</comment>
<dbReference type="Gene3D" id="1.10.630.10">
    <property type="entry name" value="Cytochrome P450"/>
    <property type="match status" value="2"/>
</dbReference>
<dbReference type="GO" id="GO:0005737">
    <property type="term" value="C:cytoplasm"/>
    <property type="evidence" value="ECO:0007669"/>
    <property type="project" value="TreeGrafter"/>
</dbReference>
<reference evidence="7" key="1">
    <citation type="submission" date="2017-10" db="EMBL/GenBank/DDBJ databases">
        <title>Rapid genome shrinkage in a self-fertile nematode reveals novel sperm competition proteins.</title>
        <authorList>
            <person name="Yin D."/>
            <person name="Schwarz E.M."/>
            <person name="Thomas C.G."/>
            <person name="Felde R.L."/>
            <person name="Korf I.F."/>
            <person name="Cutter A.D."/>
            <person name="Schartner C.M."/>
            <person name="Ralston E.J."/>
            <person name="Meyer B.J."/>
            <person name="Haag E.S."/>
        </authorList>
    </citation>
    <scope>NUCLEOTIDE SEQUENCE [LARGE SCALE GENOMIC DNA]</scope>
    <source>
        <strain evidence="7">JU1422</strain>
    </source>
</reference>
<keyword evidence="5" id="KW-0560">Oxidoreductase</keyword>
<evidence type="ECO:0000313" key="6">
    <source>
        <dbReference type="EMBL" id="PIC24474.1"/>
    </source>
</evidence>
<dbReference type="AlphaFoldDB" id="A0A2G5TAR1"/>
<dbReference type="PANTHER" id="PTHR24300">
    <property type="entry name" value="CYTOCHROME P450 508A4-RELATED"/>
    <property type="match status" value="1"/>
</dbReference>
<dbReference type="GO" id="GO:0020037">
    <property type="term" value="F:heme binding"/>
    <property type="evidence" value="ECO:0007669"/>
    <property type="project" value="InterPro"/>
</dbReference>
<dbReference type="InterPro" id="IPR002401">
    <property type="entry name" value="Cyt_P450_E_grp-I"/>
</dbReference>
<proteinExistence type="inferred from homology"/>
<dbReference type="GO" id="GO:0006082">
    <property type="term" value="P:organic acid metabolic process"/>
    <property type="evidence" value="ECO:0007669"/>
    <property type="project" value="TreeGrafter"/>
</dbReference>
<protein>
    <recommendedName>
        <fullName evidence="8">Cytochrome P450</fullName>
    </recommendedName>
</protein>
<sequence>MEKDKQEGLASTFDLDNLASDLYDLWLAGQETTSTTLTWACACLLNHPEVVDEIRIELEKVTGGNRSLSLSDKPHTPYLNATVNVLENNSLEKKLIPFGIGKRSCLGESLARAELYLVLGNLVMEYDLEPVGEKPEIKTTTPFAIMRRHHFMTFDLCQEIIESCF</sequence>
<evidence type="ECO:0000256" key="1">
    <source>
        <dbReference type="ARBA" id="ARBA00010617"/>
    </source>
</evidence>
<dbReference type="GO" id="GO:0005506">
    <property type="term" value="F:iron ion binding"/>
    <property type="evidence" value="ECO:0007669"/>
    <property type="project" value="InterPro"/>
</dbReference>
<dbReference type="PRINTS" id="PR00463">
    <property type="entry name" value="EP450I"/>
</dbReference>
<dbReference type="OrthoDB" id="2789670at2759"/>
<evidence type="ECO:0008006" key="8">
    <source>
        <dbReference type="Google" id="ProtNLM"/>
    </source>
</evidence>
<dbReference type="PRINTS" id="PR00385">
    <property type="entry name" value="P450"/>
</dbReference>
<dbReference type="GO" id="GO:0016712">
    <property type="term" value="F:oxidoreductase activity, acting on paired donors, with incorporation or reduction of molecular oxygen, reduced flavin or flavoprotein as one donor, and incorporation of one atom of oxygen"/>
    <property type="evidence" value="ECO:0007669"/>
    <property type="project" value="TreeGrafter"/>
</dbReference>
<evidence type="ECO:0000256" key="5">
    <source>
        <dbReference type="RuleBase" id="RU000461"/>
    </source>
</evidence>
<keyword evidence="7" id="KW-1185">Reference proteome</keyword>
<dbReference type="InterPro" id="IPR017972">
    <property type="entry name" value="Cyt_P450_CS"/>
</dbReference>
<keyword evidence="2 5" id="KW-0479">Metal-binding</keyword>
<name>A0A2G5TAR1_9PELO</name>
<evidence type="ECO:0000256" key="2">
    <source>
        <dbReference type="ARBA" id="ARBA00022723"/>
    </source>
</evidence>
<dbReference type="Proteomes" id="UP000230233">
    <property type="component" value="Chromosome V"/>
</dbReference>
<dbReference type="InterPro" id="IPR050182">
    <property type="entry name" value="Cytochrome_P450_fam2"/>
</dbReference>
<evidence type="ECO:0000256" key="4">
    <source>
        <dbReference type="ARBA" id="ARBA00023033"/>
    </source>
</evidence>
<gene>
    <name evidence="6" type="primary">Cnig_chr_V.g17803</name>
    <name evidence="6" type="ORF">B9Z55_017803</name>
</gene>
<dbReference type="EMBL" id="PDUG01000005">
    <property type="protein sequence ID" value="PIC24474.1"/>
    <property type="molecule type" value="Genomic_DNA"/>
</dbReference>